<comment type="catalytic activity">
    <reaction evidence="1">
        <text>Random endo-hydrolysis of N-acetyl-beta-D-glucosaminide (1-&gt;4)-beta-linkages in chitin and chitodextrins.</text>
        <dbReference type="EC" id="3.2.1.14"/>
    </reaction>
</comment>
<dbReference type="Proteomes" id="UP000053732">
    <property type="component" value="Unassembled WGS sequence"/>
</dbReference>
<dbReference type="Pfam" id="PF14856">
    <property type="entry name" value="Hce2"/>
    <property type="match status" value="1"/>
</dbReference>
<dbReference type="InterPro" id="IPR001223">
    <property type="entry name" value="Glyco_hydro18_cat"/>
</dbReference>
<dbReference type="PROSITE" id="PS01095">
    <property type="entry name" value="GH18_1"/>
    <property type="match status" value="1"/>
</dbReference>
<evidence type="ECO:0000259" key="14">
    <source>
        <dbReference type="PROSITE" id="PS51910"/>
    </source>
</evidence>
<evidence type="ECO:0000256" key="5">
    <source>
        <dbReference type="ARBA" id="ARBA00022801"/>
    </source>
</evidence>
<dbReference type="Gene3D" id="3.30.60.10">
    <property type="entry name" value="Endochitinase-like"/>
    <property type="match status" value="1"/>
</dbReference>
<keyword evidence="9 11" id="KW-0326">Glycosidase</keyword>
<evidence type="ECO:0000256" key="11">
    <source>
        <dbReference type="RuleBase" id="RU000489"/>
    </source>
</evidence>
<dbReference type="InterPro" id="IPR018392">
    <property type="entry name" value="LysM"/>
</dbReference>
<dbReference type="CDD" id="cd00035">
    <property type="entry name" value="ChtBD1"/>
    <property type="match status" value="1"/>
</dbReference>
<dbReference type="SMART" id="SM00636">
    <property type="entry name" value="Glyco_18"/>
    <property type="match status" value="1"/>
</dbReference>
<dbReference type="GO" id="GO:0008061">
    <property type="term" value="F:chitin binding"/>
    <property type="evidence" value="ECO:0007669"/>
    <property type="project" value="UniProtKB-KW"/>
</dbReference>
<dbReference type="EMBL" id="HG793312">
    <property type="protein sequence ID" value="CRL31455.1"/>
    <property type="molecule type" value="Genomic_DNA"/>
</dbReference>
<sequence>MVVARSLFEAALGVASLLALATTGDALHGAKTGASPGYRGSSSLCPERCSVAGPNTGNWSVYGDFRQIKRCDQTMFYDFSLHDPVDEAGVSHRIQACSSFGPDFSMIPRETMRIAAAETESVNVEFEVGWWEEGYGLATSGIKSIVKQIRKYVDRGHGAADDNPFIIYGQSGSATLGIYIGQGLLNQGLTESALKVFEDNLANFNVSSPTLAMQLCQPEYDASHIFGVMVTSNGTFSAIQTAMRSWTNATCLSYAGSTTFAGTAQFSTPLLSSSSANHSVGSPSLAARYLIHRADECSTVQVEAGNLCGDLAAKCGISVSDLQKYNPGSDFCTSLRVKQHVCCSSGDLPDFRPIPNEDGSCKAHKVQKDEDCSTISAEYALTMDELDEYNQNTWGWSGCDPLFKDTIMCLSKGSPPFPDPIANAVCGPQKPGSEPPTDGTDLADMNPCPLNACCNIWGQCGITPDFCVDTNTGAPGTAEPDTYGCISNCGMDIVKGDGTGAIKLAYYQGYCFKRECLYQDASQIDTDKYTHLHFGFGVLDENYDVTVGDELSAYQFNEFRRLPKVKRILSFGGWDFSTFPETYQIFRNGVKPANRLNMATKIANFIKDNDLDGVDIDWEYPGAPDLPSFDPGSEEDGPNYLAFLVILKNLLPGRSVAIAAPASFWYLKQFPIREISRVVDYIVYMTYDLHGQWDAHNPNAQEGCELGNCLRSQVNLTETRQSLAMITKAGVPGDKVVVGVTSYGRAFQMASADCWGPECQFTGDRLTSYAKKGRCTATGGYLAEAEIEEILSDPSRVNRQYVDASSNSDVLVYDDIEWVGYMSAATKETRTKLYIAWGLGGTTDWASDLQKFNDPPGPLDDWKPYKRMVVNGNDPKTNYTRHGNWTDMDCTHVVSKDKWDYTPSERWKTLNALAAWEDVEAIWIYTDSKRNKVSFIDSVSTTLRTGSEIECEDILGECPIVGCENGFNAPESGPAAELIWNSLVKMQQMFKKFRDELYNAATLVSFQLDDMENSFAPVPPPEDDSWKFLLIDLLTLGTLGTAGPFFNTMLKKQAAFWEKGISLEDTKDTVMTLVGQGTTIAKDVLPEDDAYWTAEDQDHFSAYMAQVIRGWDATATMSVKKLFDGSPESLDVMWETMRNGKLIEGKYEEGEPDEQKYNETSTLTTNIEQCIFGWSIPALWRESDAYTFIINAGHACGEGNQHGDYLEDDIAAATGVCVDDNQYYIVYPKDSAEKCECKIVGDHGPCQTVCQDNKFSVPPGLETLKDGQFGGLTKEQLVKGSVRTWVDNGKKNSAPVADPEDRMTASNMIDVDVTTPGFMRIPVCSADRAYQSWDTTDKGSSDNYPCDIPPGKSTCEDSSFIDQTTGASPLVTDCQTIIRNIEGDGSTDFDHEVVGHPHREILSDGTCAFGIEATKTDGNVQFTVGGQDVINIINDSIARFARDGKIGAKGNMNCNGNVKSQPMEWGIYRT</sequence>
<evidence type="ECO:0000256" key="2">
    <source>
        <dbReference type="ARBA" id="ARBA00008682"/>
    </source>
</evidence>
<keyword evidence="4" id="KW-0147">Chitin-binding</keyword>
<evidence type="ECO:0000256" key="10">
    <source>
        <dbReference type="ARBA" id="ARBA00023326"/>
    </source>
</evidence>
<evidence type="ECO:0000256" key="8">
    <source>
        <dbReference type="ARBA" id="ARBA00023277"/>
    </source>
</evidence>
<keyword evidence="10" id="KW-0624">Polysaccharide degradation</keyword>
<proteinExistence type="inferred from homology"/>
<evidence type="ECO:0000256" key="3">
    <source>
        <dbReference type="ARBA" id="ARBA00012729"/>
    </source>
</evidence>
<dbReference type="InterPro" id="IPR029070">
    <property type="entry name" value="Chitinase_insertion_sf"/>
</dbReference>
<evidence type="ECO:0000313" key="16">
    <source>
        <dbReference type="Proteomes" id="UP000053732"/>
    </source>
</evidence>
<keyword evidence="16" id="KW-1185">Reference proteome</keyword>
<feature type="domain" description="LysM" evidence="13">
    <location>
        <begin position="298"/>
        <end position="343"/>
    </location>
</feature>
<dbReference type="Gene3D" id="3.10.50.10">
    <property type="match status" value="1"/>
</dbReference>
<gene>
    <name evidence="15" type="ORF">PCAMFM013_S3Jg000066</name>
</gene>
<evidence type="ECO:0000256" key="9">
    <source>
        <dbReference type="ARBA" id="ARBA00023295"/>
    </source>
</evidence>
<accession>A0A0G4PZ75</accession>
<dbReference type="Gene3D" id="3.20.20.80">
    <property type="entry name" value="Glycosidases"/>
    <property type="match status" value="1"/>
</dbReference>
<dbReference type="Pfam" id="PF01476">
    <property type="entry name" value="LysM"/>
    <property type="match status" value="1"/>
</dbReference>
<dbReference type="SUPFAM" id="SSF51445">
    <property type="entry name" value="(Trans)glycosidases"/>
    <property type="match status" value="1"/>
</dbReference>
<protein>
    <recommendedName>
        <fullName evidence="3">chitinase</fullName>
        <ecNumber evidence="3">3.2.1.14</ecNumber>
    </recommendedName>
</protein>
<dbReference type="GO" id="GO:0008843">
    <property type="term" value="F:endochitinase activity"/>
    <property type="evidence" value="ECO:0007669"/>
    <property type="project" value="UniProtKB-EC"/>
</dbReference>
<evidence type="ECO:0000256" key="1">
    <source>
        <dbReference type="ARBA" id="ARBA00000822"/>
    </source>
</evidence>
<dbReference type="SUPFAM" id="SSF54556">
    <property type="entry name" value="Chitinase insertion domain"/>
    <property type="match status" value="1"/>
</dbReference>
<evidence type="ECO:0000259" key="13">
    <source>
        <dbReference type="PROSITE" id="PS51782"/>
    </source>
</evidence>
<dbReference type="InterPro" id="IPR029226">
    <property type="entry name" value="Ecp2-like"/>
</dbReference>
<feature type="chain" id="PRO_5005195726" description="chitinase" evidence="12">
    <location>
        <begin position="27"/>
        <end position="1470"/>
    </location>
</feature>
<name>A0A0G4PZ75_PENC3</name>
<dbReference type="Gene3D" id="3.10.350.10">
    <property type="entry name" value="LysM domain"/>
    <property type="match status" value="2"/>
</dbReference>
<dbReference type="InterPro" id="IPR036779">
    <property type="entry name" value="LysM_dom_sf"/>
</dbReference>
<dbReference type="Pfam" id="PF00704">
    <property type="entry name" value="Glyco_hydro_18"/>
    <property type="match status" value="1"/>
</dbReference>
<evidence type="ECO:0000256" key="4">
    <source>
        <dbReference type="ARBA" id="ARBA00022669"/>
    </source>
</evidence>
<dbReference type="InterPro" id="IPR001579">
    <property type="entry name" value="Glyco_hydro_18_chit_AS"/>
</dbReference>
<dbReference type="PROSITE" id="PS51910">
    <property type="entry name" value="GH18_2"/>
    <property type="match status" value="1"/>
</dbReference>
<keyword evidence="5 11" id="KW-0378">Hydrolase</keyword>
<reference evidence="15 16" key="1">
    <citation type="journal article" date="2014" name="Nat. Commun.">
        <title>Multiple recent horizontal transfers of a large genomic region in cheese making fungi.</title>
        <authorList>
            <person name="Cheeseman K."/>
            <person name="Ropars J."/>
            <person name="Renault P."/>
            <person name="Dupont J."/>
            <person name="Gouzy J."/>
            <person name="Branca A."/>
            <person name="Abraham A.L."/>
            <person name="Ceppi M."/>
            <person name="Conseiller E."/>
            <person name="Debuchy R."/>
            <person name="Malagnac F."/>
            <person name="Goarin A."/>
            <person name="Silar P."/>
            <person name="Lacoste S."/>
            <person name="Sallet E."/>
            <person name="Bensimon A."/>
            <person name="Giraud T."/>
            <person name="Brygoo Y."/>
        </authorList>
    </citation>
    <scope>NUCLEOTIDE SEQUENCE [LARGE SCALE GENOMIC DNA]</scope>
    <source>
        <strain evidence="16">FM 013</strain>
    </source>
</reference>
<dbReference type="GO" id="GO:0006032">
    <property type="term" value="P:chitin catabolic process"/>
    <property type="evidence" value="ECO:0007669"/>
    <property type="project" value="UniProtKB-KW"/>
</dbReference>
<evidence type="ECO:0000256" key="6">
    <source>
        <dbReference type="ARBA" id="ARBA00023024"/>
    </source>
</evidence>
<keyword evidence="7" id="KW-0843">Virulence</keyword>
<dbReference type="InterPro" id="IPR036861">
    <property type="entry name" value="Endochitinase-like_sf"/>
</dbReference>
<feature type="signal peptide" evidence="12">
    <location>
        <begin position="1"/>
        <end position="26"/>
    </location>
</feature>
<feature type="domain" description="GH18" evidence="14">
    <location>
        <begin position="501"/>
        <end position="872"/>
    </location>
</feature>
<dbReference type="InterPro" id="IPR053214">
    <property type="entry name" value="LysM12-like"/>
</dbReference>
<comment type="similarity">
    <text evidence="2">Belongs to the glycosyl hydrolase 18 family. Chitinase class V subfamily.</text>
</comment>
<keyword evidence="8" id="KW-0119">Carbohydrate metabolism</keyword>
<dbReference type="InterPro" id="IPR011583">
    <property type="entry name" value="Chitinase_II/V-like_cat"/>
</dbReference>
<organism evidence="15 16">
    <name type="scientific">Penicillium camemberti (strain FM 013)</name>
    <dbReference type="NCBI Taxonomy" id="1429867"/>
    <lineage>
        <taxon>Eukaryota</taxon>
        <taxon>Fungi</taxon>
        <taxon>Dikarya</taxon>
        <taxon>Ascomycota</taxon>
        <taxon>Pezizomycotina</taxon>
        <taxon>Eurotiomycetes</taxon>
        <taxon>Eurotiomycetidae</taxon>
        <taxon>Eurotiales</taxon>
        <taxon>Aspergillaceae</taxon>
        <taxon>Penicillium</taxon>
    </lineage>
</organism>
<dbReference type="InterPro" id="IPR017853">
    <property type="entry name" value="GH"/>
</dbReference>
<keyword evidence="6" id="KW-0146">Chitin degradation</keyword>
<feature type="domain" description="LysM" evidence="13">
    <location>
        <begin position="362"/>
        <end position="410"/>
    </location>
</feature>
<dbReference type="SUPFAM" id="SSF57016">
    <property type="entry name" value="Plant lectins/antimicrobial peptides"/>
    <property type="match status" value="1"/>
</dbReference>
<evidence type="ECO:0000256" key="7">
    <source>
        <dbReference type="ARBA" id="ARBA00023026"/>
    </source>
</evidence>
<dbReference type="STRING" id="1429867.A0A0G4PZ75"/>
<dbReference type="CDD" id="cd02878">
    <property type="entry name" value="GH18_zymocin_alpha"/>
    <property type="match status" value="1"/>
</dbReference>
<dbReference type="PROSITE" id="PS51782">
    <property type="entry name" value="LYSM"/>
    <property type="match status" value="2"/>
</dbReference>
<evidence type="ECO:0000256" key="12">
    <source>
        <dbReference type="SAM" id="SignalP"/>
    </source>
</evidence>
<keyword evidence="12" id="KW-0732">Signal</keyword>
<dbReference type="PANTHER" id="PTHR47700:SF1">
    <property type="entry name" value="CHITINASE"/>
    <property type="match status" value="1"/>
</dbReference>
<dbReference type="EC" id="3.2.1.14" evidence="3"/>
<evidence type="ECO:0000313" key="15">
    <source>
        <dbReference type="EMBL" id="CRL31455.1"/>
    </source>
</evidence>
<dbReference type="PANTHER" id="PTHR47700">
    <property type="entry name" value="V CHITINASE, PUTATIVE (AFU_ORTHOLOGUE AFUA_6G13720)-RELATED"/>
    <property type="match status" value="1"/>
</dbReference>
<dbReference type="GO" id="GO:0000272">
    <property type="term" value="P:polysaccharide catabolic process"/>
    <property type="evidence" value="ECO:0007669"/>
    <property type="project" value="UniProtKB-KW"/>
</dbReference>